<organism evidence="2 3">
    <name type="scientific">Parasphingorhabdus litoris</name>
    <dbReference type="NCBI Taxonomy" id="394733"/>
    <lineage>
        <taxon>Bacteria</taxon>
        <taxon>Pseudomonadati</taxon>
        <taxon>Pseudomonadota</taxon>
        <taxon>Alphaproteobacteria</taxon>
        <taxon>Sphingomonadales</taxon>
        <taxon>Sphingomonadaceae</taxon>
        <taxon>Parasphingorhabdus</taxon>
    </lineage>
</organism>
<accession>A0ABN1AUN7</accession>
<keyword evidence="1" id="KW-0732">Signal</keyword>
<sequence length="98" mass="10983">MKQTNIMIIAAILIPAPALAQQESVEANPAQAVESGMQIGVETDYPENRSSGPNWKKINRKLNARAKNAIENGARPKVVRQKLQVHKQKLRRRWTASQ</sequence>
<evidence type="ECO:0000313" key="3">
    <source>
        <dbReference type="Proteomes" id="UP001500713"/>
    </source>
</evidence>
<evidence type="ECO:0008006" key="4">
    <source>
        <dbReference type="Google" id="ProtNLM"/>
    </source>
</evidence>
<evidence type="ECO:0000256" key="1">
    <source>
        <dbReference type="SAM" id="SignalP"/>
    </source>
</evidence>
<dbReference type="EMBL" id="BAAAEM010000003">
    <property type="protein sequence ID" value="GAA0483709.1"/>
    <property type="molecule type" value="Genomic_DNA"/>
</dbReference>
<keyword evidence="3" id="KW-1185">Reference proteome</keyword>
<reference evidence="2 3" key="1">
    <citation type="journal article" date="2019" name="Int. J. Syst. Evol. Microbiol.">
        <title>The Global Catalogue of Microorganisms (GCM) 10K type strain sequencing project: providing services to taxonomists for standard genome sequencing and annotation.</title>
        <authorList>
            <consortium name="The Broad Institute Genomics Platform"/>
            <consortium name="The Broad Institute Genome Sequencing Center for Infectious Disease"/>
            <person name="Wu L."/>
            <person name="Ma J."/>
        </authorList>
    </citation>
    <scope>NUCLEOTIDE SEQUENCE [LARGE SCALE GENOMIC DNA]</scope>
    <source>
        <strain evidence="2 3">JCM 14162</strain>
    </source>
</reference>
<dbReference type="RefSeq" id="WP_229956710.1">
    <property type="nucleotide sequence ID" value="NZ_BAAAEM010000003.1"/>
</dbReference>
<comment type="caution">
    <text evidence="2">The sequence shown here is derived from an EMBL/GenBank/DDBJ whole genome shotgun (WGS) entry which is preliminary data.</text>
</comment>
<feature type="chain" id="PRO_5046804468" description="DUF4148 domain-containing protein" evidence="1">
    <location>
        <begin position="21"/>
        <end position="98"/>
    </location>
</feature>
<proteinExistence type="predicted"/>
<name>A0ABN1AUN7_9SPHN</name>
<dbReference type="Proteomes" id="UP001500713">
    <property type="component" value="Unassembled WGS sequence"/>
</dbReference>
<gene>
    <name evidence="2" type="ORF">GCM10009096_27750</name>
</gene>
<feature type="signal peptide" evidence="1">
    <location>
        <begin position="1"/>
        <end position="20"/>
    </location>
</feature>
<protein>
    <recommendedName>
        <fullName evidence="4">DUF4148 domain-containing protein</fullName>
    </recommendedName>
</protein>
<evidence type="ECO:0000313" key="2">
    <source>
        <dbReference type="EMBL" id="GAA0483709.1"/>
    </source>
</evidence>